<feature type="transmembrane region" description="Helical" evidence="2">
    <location>
        <begin position="520"/>
        <end position="545"/>
    </location>
</feature>
<keyword evidence="2" id="KW-0472">Membrane</keyword>
<gene>
    <name evidence="4" type="ORF">WJX75_004527</name>
</gene>
<dbReference type="EMBL" id="JALJOT010000007">
    <property type="protein sequence ID" value="KAK9908907.1"/>
    <property type="molecule type" value="Genomic_DNA"/>
</dbReference>
<protein>
    <recommendedName>
        <fullName evidence="3">ABC1 atypical kinase-like domain-containing protein</fullName>
    </recommendedName>
</protein>
<proteinExistence type="predicted"/>
<keyword evidence="2" id="KW-0812">Transmembrane</keyword>
<feature type="region of interest" description="Disordered" evidence="1">
    <location>
        <begin position="339"/>
        <end position="365"/>
    </location>
</feature>
<evidence type="ECO:0000259" key="3">
    <source>
        <dbReference type="Pfam" id="PF03109"/>
    </source>
</evidence>
<dbReference type="PANTHER" id="PTHR45890">
    <property type="entry name" value="AARF DOMAIN CONTAINING KINASE 2 (PREDICTED)"/>
    <property type="match status" value="1"/>
</dbReference>
<evidence type="ECO:0000256" key="2">
    <source>
        <dbReference type="SAM" id="Phobius"/>
    </source>
</evidence>
<organism evidence="4 5">
    <name type="scientific">Coccomyxa subellipsoidea</name>
    <dbReference type="NCBI Taxonomy" id="248742"/>
    <lineage>
        <taxon>Eukaryota</taxon>
        <taxon>Viridiplantae</taxon>
        <taxon>Chlorophyta</taxon>
        <taxon>core chlorophytes</taxon>
        <taxon>Trebouxiophyceae</taxon>
        <taxon>Trebouxiophyceae incertae sedis</taxon>
        <taxon>Coccomyxaceae</taxon>
        <taxon>Coccomyxa</taxon>
    </lineage>
</organism>
<dbReference type="InterPro" id="IPR004147">
    <property type="entry name" value="ABC1_dom"/>
</dbReference>
<reference evidence="4 5" key="1">
    <citation type="journal article" date="2024" name="Nat. Commun.">
        <title>Phylogenomics reveals the evolutionary origins of lichenization in chlorophyte algae.</title>
        <authorList>
            <person name="Puginier C."/>
            <person name="Libourel C."/>
            <person name="Otte J."/>
            <person name="Skaloud P."/>
            <person name="Haon M."/>
            <person name="Grisel S."/>
            <person name="Petersen M."/>
            <person name="Berrin J.G."/>
            <person name="Delaux P.M."/>
            <person name="Dal Grande F."/>
            <person name="Keller J."/>
        </authorList>
    </citation>
    <scope>NUCLEOTIDE SEQUENCE [LARGE SCALE GENOMIC DNA]</scope>
    <source>
        <strain evidence="4 5">SAG 216-7</strain>
    </source>
</reference>
<dbReference type="InterPro" id="IPR011009">
    <property type="entry name" value="Kinase-like_dom_sf"/>
</dbReference>
<dbReference type="SUPFAM" id="SSF56112">
    <property type="entry name" value="Protein kinase-like (PK-like)"/>
    <property type="match status" value="1"/>
</dbReference>
<dbReference type="InterPro" id="IPR052402">
    <property type="entry name" value="ADCK_kinase"/>
</dbReference>
<keyword evidence="5" id="KW-1185">Reference proteome</keyword>
<evidence type="ECO:0000313" key="4">
    <source>
        <dbReference type="EMBL" id="KAK9908907.1"/>
    </source>
</evidence>
<feature type="region of interest" description="Disordered" evidence="1">
    <location>
        <begin position="595"/>
        <end position="618"/>
    </location>
</feature>
<dbReference type="InterPro" id="IPR044095">
    <property type="entry name" value="ADCK2_dom"/>
</dbReference>
<dbReference type="PANTHER" id="PTHR45890:SF9">
    <property type="entry name" value="PROTEIN KINASE DOMAIN-CONTAINING PROTEIN"/>
    <property type="match status" value="1"/>
</dbReference>
<keyword evidence="2" id="KW-1133">Transmembrane helix</keyword>
<dbReference type="Proteomes" id="UP001491310">
    <property type="component" value="Unassembled WGS sequence"/>
</dbReference>
<accession>A0ABR2YPN5</accession>
<dbReference type="Gene3D" id="1.10.510.10">
    <property type="entry name" value="Transferase(Phosphotransferase) domain 1"/>
    <property type="match status" value="1"/>
</dbReference>
<evidence type="ECO:0000313" key="5">
    <source>
        <dbReference type="Proteomes" id="UP001491310"/>
    </source>
</evidence>
<name>A0ABR2YPN5_9CHLO</name>
<comment type="caution">
    <text evidence="4">The sequence shown here is derived from an EMBL/GenBank/DDBJ whole genome shotgun (WGS) entry which is preliminary data.</text>
</comment>
<dbReference type="Pfam" id="PF03109">
    <property type="entry name" value="ABC1"/>
    <property type="match status" value="1"/>
</dbReference>
<feature type="domain" description="ABC1 atypical kinase-like" evidence="3">
    <location>
        <begin position="676"/>
        <end position="946"/>
    </location>
</feature>
<dbReference type="CDD" id="cd13971">
    <property type="entry name" value="ADCK2-like"/>
    <property type="match status" value="1"/>
</dbReference>
<feature type="region of interest" description="Disordered" evidence="1">
    <location>
        <begin position="443"/>
        <end position="477"/>
    </location>
</feature>
<sequence>MDWIDLLKGNLNGDDRGGGEAALKPVLRKAMGSCAEQPPQASSASRKVPLKLRLTGSPNGKPDVQLQLFSLKFGEAACRPSGKSSRTQQPPHLSDAAKALESAAALLFLQLVFPDSVPAVVRRLAWIGAVSAGAQAAARSAPQQHRDQLERSLRQGSAHVMRRLESRVNLCCNGLQGASKVVGHAANWVDRYSAAAAGLVVAASFWSVLHPPSYHLLRCIAAAMPVWAGYAETARACASGRVPDGPPAEAAWRARHKWGAQRLAHLLSDAHERPPLGPAFDLLETLSLNIGLAIDGMAVGSFATPALATGSPALESATSGLGWAAPGPGTRFNIVGSLRTHTPDPSAPVETSGRADAGAKGKGEVQGPVVWDLSKQDWVPAPKKAKQIAGPRSPRSGEAARPPGAAADSVLAISRSDEGFATSALPTIRSQEELEAYQRLHAGSRPASHGHSGAVGEQATSTPCTMEPAATSAPGSPVQPVGNAAAKEGGQELALYGRADHMDFNAELSLADRATMAARAAYLIAIFLPFMLLAPLLFLLANLLLRWDRPRSSLAMLNGDRHGAAGEEVGAEEESQIGLRRALVSADEAAAKSPAAAGDDIEEIPRPGVAGAQASTSTSEEDSWAHALAGRLRLRAWRLLLFGIKHSGAAFIKWGQWSATREDLFPQDVCLVLAELHDRAPVHSWQASKVQIEEAFGKPVEELFDSIDHAALASGSIAQVHRAVLQLGGEPRQVVVKVRHPGVARNITIDFRLLKPVAASASRIPSLKGLSLKESLAQFSANMTAQTDLRVEAVHLRRFYNNFASVRSSVTPPLPVPGMATEAVLVETFEAGESVAKYIRQPSPYNTQIVALGVDTYLKMLLQDNFVHTDLHPGNILVRVRPSAKAAADAAAAAALDDILMKPIRRGQAKAQLQLILLDFGLAEELTPRVRKHFISFLHAISKGDGAAGTRHMLAFGKAQTCPEPAAFQADMTAMFRRECNIYSASGVDVDRVLKSALHLARKHEVVIDSSYAALVVGVCVIVGFATALDPAVNLIDAATPAFFINDLTGRIAGRLYT</sequence>
<evidence type="ECO:0000256" key="1">
    <source>
        <dbReference type="SAM" id="MobiDB-lite"/>
    </source>
</evidence>
<feature type="transmembrane region" description="Helical" evidence="2">
    <location>
        <begin position="1012"/>
        <end position="1029"/>
    </location>
</feature>
<feature type="region of interest" description="Disordered" evidence="1">
    <location>
        <begin position="381"/>
        <end position="406"/>
    </location>
</feature>